<feature type="domain" description="Nucleoside transporter/FeoB GTPase Gate" evidence="10">
    <location>
        <begin position="104"/>
        <end position="202"/>
    </location>
</feature>
<feature type="transmembrane region" description="Helical" evidence="7">
    <location>
        <begin position="395"/>
        <end position="417"/>
    </location>
</feature>
<accession>A0A399RG27</accession>
<evidence type="ECO:0000256" key="2">
    <source>
        <dbReference type="ARBA" id="ARBA00009033"/>
    </source>
</evidence>
<feature type="domain" description="Concentrative nucleoside transporter N-terminal" evidence="8">
    <location>
        <begin position="12"/>
        <end position="84"/>
    </location>
</feature>
<dbReference type="Pfam" id="PF07670">
    <property type="entry name" value="Gate"/>
    <property type="match status" value="1"/>
</dbReference>
<dbReference type="InterPro" id="IPR002668">
    <property type="entry name" value="CNT_N_dom"/>
</dbReference>
<feature type="transmembrane region" description="Helical" evidence="7">
    <location>
        <begin position="359"/>
        <end position="383"/>
    </location>
</feature>
<dbReference type="Pfam" id="PF07662">
    <property type="entry name" value="Nucleos_tra2_C"/>
    <property type="match status" value="1"/>
</dbReference>
<feature type="transmembrane region" description="Helical" evidence="7">
    <location>
        <begin position="103"/>
        <end position="124"/>
    </location>
</feature>
<feature type="transmembrane region" description="Helical" evidence="7">
    <location>
        <begin position="266"/>
        <end position="292"/>
    </location>
</feature>
<reference evidence="11 12" key="1">
    <citation type="submission" date="2018-08" db="EMBL/GenBank/DDBJ databases">
        <title>Henriciella mobilis sp. nov., isolated from seawater.</title>
        <authorList>
            <person name="Cheng H."/>
            <person name="Wu Y.-H."/>
            <person name="Xu X.-W."/>
            <person name="Guo L.-L."/>
        </authorList>
    </citation>
    <scope>NUCLEOTIDE SEQUENCE [LARGE SCALE GENOMIC DNA]</scope>
    <source>
        <strain evidence="11 12">CCUG67844</strain>
    </source>
</reference>
<name>A0A399RG27_9PROT</name>
<evidence type="ECO:0000256" key="1">
    <source>
        <dbReference type="ARBA" id="ARBA00004651"/>
    </source>
</evidence>
<dbReference type="GO" id="GO:0005337">
    <property type="term" value="F:nucleoside transmembrane transporter activity"/>
    <property type="evidence" value="ECO:0007669"/>
    <property type="project" value="InterPro"/>
</dbReference>
<feature type="transmembrane region" description="Helical" evidence="7">
    <location>
        <begin position="6"/>
        <end position="24"/>
    </location>
</feature>
<dbReference type="GO" id="GO:0005886">
    <property type="term" value="C:plasma membrane"/>
    <property type="evidence" value="ECO:0007669"/>
    <property type="project" value="UniProtKB-SubCell"/>
</dbReference>
<comment type="caution">
    <text evidence="11">The sequence shown here is derived from an EMBL/GenBank/DDBJ whole genome shotgun (WGS) entry which is preliminary data.</text>
</comment>
<evidence type="ECO:0000256" key="6">
    <source>
        <dbReference type="ARBA" id="ARBA00023136"/>
    </source>
</evidence>
<organism evidence="11 12">
    <name type="scientific">Henriciella algicola</name>
    <dbReference type="NCBI Taxonomy" id="1608422"/>
    <lineage>
        <taxon>Bacteria</taxon>
        <taxon>Pseudomonadati</taxon>
        <taxon>Pseudomonadota</taxon>
        <taxon>Alphaproteobacteria</taxon>
        <taxon>Hyphomonadales</taxon>
        <taxon>Hyphomonadaceae</taxon>
        <taxon>Henriciella</taxon>
    </lineage>
</organism>
<keyword evidence="5 7" id="KW-1133">Transmembrane helix</keyword>
<dbReference type="InterPro" id="IPR008276">
    <property type="entry name" value="C_nuclsd_transpt"/>
</dbReference>
<feature type="transmembrane region" description="Helical" evidence="7">
    <location>
        <begin position="213"/>
        <end position="232"/>
    </location>
</feature>
<evidence type="ECO:0000259" key="10">
    <source>
        <dbReference type="Pfam" id="PF07670"/>
    </source>
</evidence>
<dbReference type="PANTHER" id="PTHR10590">
    <property type="entry name" value="SODIUM/NUCLEOSIDE COTRANSPORTER"/>
    <property type="match status" value="1"/>
</dbReference>
<keyword evidence="3" id="KW-1003">Cell membrane</keyword>
<evidence type="ECO:0000313" key="12">
    <source>
        <dbReference type="Proteomes" id="UP000265845"/>
    </source>
</evidence>
<evidence type="ECO:0000256" key="4">
    <source>
        <dbReference type="ARBA" id="ARBA00022692"/>
    </source>
</evidence>
<gene>
    <name evidence="11" type="ORF">D1222_10515</name>
</gene>
<dbReference type="OrthoDB" id="9766455at2"/>
<feature type="transmembrane region" description="Helical" evidence="7">
    <location>
        <begin position="179"/>
        <end position="201"/>
    </location>
</feature>
<evidence type="ECO:0000259" key="9">
    <source>
        <dbReference type="Pfam" id="PF07662"/>
    </source>
</evidence>
<dbReference type="PANTHER" id="PTHR10590:SF4">
    <property type="entry name" value="SOLUTE CARRIER FAMILY 28 MEMBER 3"/>
    <property type="match status" value="1"/>
</dbReference>
<evidence type="ECO:0000313" key="11">
    <source>
        <dbReference type="EMBL" id="RIJ28805.1"/>
    </source>
</evidence>
<keyword evidence="4 7" id="KW-0812">Transmembrane</keyword>
<dbReference type="InterPro" id="IPR011642">
    <property type="entry name" value="Gate_dom"/>
</dbReference>
<evidence type="ECO:0000256" key="3">
    <source>
        <dbReference type="ARBA" id="ARBA00022475"/>
    </source>
</evidence>
<feature type="domain" description="Concentrative nucleoside transporter C-terminal" evidence="9">
    <location>
        <begin position="213"/>
        <end position="415"/>
    </location>
</feature>
<dbReference type="AlphaFoldDB" id="A0A399RG27"/>
<proteinExistence type="inferred from homology"/>
<keyword evidence="6 7" id="KW-0472">Membrane</keyword>
<keyword evidence="12" id="KW-1185">Reference proteome</keyword>
<dbReference type="GO" id="GO:0015293">
    <property type="term" value="F:symporter activity"/>
    <property type="evidence" value="ECO:0007669"/>
    <property type="project" value="TreeGrafter"/>
</dbReference>
<dbReference type="EMBL" id="QWGA01000007">
    <property type="protein sequence ID" value="RIJ28805.1"/>
    <property type="molecule type" value="Genomic_DNA"/>
</dbReference>
<feature type="transmembrane region" description="Helical" evidence="7">
    <location>
        <begin position="36"/>
        <end position="56"/>
    </location>
</feature>
<dbReference type="Proteomes" id="UP000265845">
    <property type="component" value="Unassembled WGS sequence"/>
</dbReference>
<sequence length="427" mass="45417">MEWGWDNARALLGIALIFAIGWGLSEKRSQFPLRLVLGAVAMQFAFALLLFGIPFVRSLLFKANFIVDALQEATRNGTSFVFGYVGDNQAASAIMTGDAPPLFFFQILPVVIVVAALSAILWHWHILRWITKGFAFIFRKLMGLGGATSLAVSANVFMGMTEAPVLVKPYIKGMTRSEIFILMTAGFATIAGSVLVIYTTFLDGVMANPLAQLLTASIIAAPAAVAMALVMIPETTDPSERAHEPDFKYNSTMDAFATGAADGLQIVLNIATMLIAALALLWLVNAGLGALPAVGGEPLSIQRVLGWIFSPLMYMIGVPWSEAPLSGSLMGIKTVLTEFVAFIELGNVPVEAMDPRTRIITAHAICGFANFGSIGILIGGLNIICPERRSTFLELAWKTLIAGTLATCLSGAVVGALPVQLFTGAAG</sequence>
<feature type="transmembrane region" description="Helical" evidence="7">
    <location>
        <begin position="136"/>
        <end position="159"/>
    </location>
</feature>
<evidence type="ECO:0000256" key="7">
    <source>
        <dbReference type="SAM" id="Phobius"/>
    </source>
</evidence>
<protein>
    <submittedName>
        <fullName evidence="11">Nucleoside transporter</fullName>
    </submittedName>
</protein>
<comment type="similarity">
    <text evidence="2">Belongs to the concentrative nucleoside transporter (CNT) (TC 2.A.41) family.</text>
</comment>
<dbReference type="Pfam" id="PF01773">
    <property type="entry name" value="Nucleos_tra2_N"/>
    <property type="match status" value="1"/>
</dbReference>
<dbReference type="RefSeq" id="WP_119454227.1">
    <property type="nucleotide sequence ID" value="NZ_QWGA01000007.1"/>
</dbReference>
<comment type="subcellular location">
    <subcellularLocation>
        <location evidence="1">Cell membrane</location>
        <topology evidence="1">Multi-pass membrane protein</topology>
    </subcellularLocation>
</comment>
<evidence type="ECO:0000256" key="5">
    <source>
        <dbReference type="ARBA" id="ARBA00022989"/>
    </source>
</evidence>
<evidence type="ECO:0000259" key="8">
    <source>
        <dbReference type="Pfam" id="PF01773"/>
    </source>
</evidence>
<dbReference type="InterPro" id="IPR011657">
    <property type="entry name" value="CNT_C_dom"/>
</dbReference>